<evidence type="ECO:0000313" key="5">
    <source>
        <dbReference type="Proteomes" id="UP001178354"/>
    </source>
</evidence>
<dbReference type="InterPro" id="IPR000551">
    <property type="entry name" value="MerR-type_HTH_dom"/>
</dbReference>
<keyword evidence="1 4" id="KW-0238">DNA-binding</keyword>
<dbReference type="PROSITE" id="PS50937">
    <property type="entry name" value="HTH_MERR_2"/>
    <property type="match status" value="1"/>
</dbReference>
<dbReference type="PANTHER" id="PTHR30204">
    <property type="entry name" value="REDOX-CYCLING DRUG-SENSING TRANSCRIPTIONAL ACTIVATOR SOXR"/>
    <property type="match status" value="1"/>
</dbReference>
<dbReference type="GO" id="GO:0003677">
    <property type="term" value="F:DNA binding"/>
    <property type="evidence" value="ECO:0007669"/>
    <property type="project" value="UniProtKB-KW"/>
</dbReference>
<dbReference type="InterPro" id="IPR009061">
    <property type="entry name" value="DNA-bd_dom_put_sf"/>
</dbReference>
<dbReference type="Gene3D" id="1.10.1660.10">
    <property type="match status" value="1"/>
</dbReference>
<dbReference type="Proteomes" id="UP001178354">
    <property type="component" value="Unassembled WGS sequence"/>
</dbReference>
<evidence type="ECO:0000313" key="4">
    <source>
        <dbReference type="EMBL" id="MDP1520394.1"/>
    </source>
</evidence>
<dbReference type="SUPFAM" id="SSF46955">
    <property type="entry name" value="Putative DNA-binding domain"/>
    <property type="match status" value="1"/>
</dbReference>
<evidence type="ECO:0000256" key="2">
    <source>
        <dbReference type="SAM" id="MobiDB-lite"/>
    </source>
</evidence>
<organism evidence="4 5">
    <name type="scientific">Porticoccus litoralis</name>
    <dbReference type="NCBI Taxonomy" id="434086"/>
    <lineage>
        <taxon>Bacteria</taxon>
        <taxon>Pseudomonadati</taxon>
        <taxon>Pseudomonadota</taxon>
        <taxon>Gammaproteobacteria</taxon>
        <taxon>Cellvibrionales</taxon>
        <taxon>Porticoccaceae</taxon>
        <taxon>Porticoccus</taxon>
    </lineage>
</organism>
<gene>
    <name evidence="4" type="ORF">Q8A57_05360</name>
</gene>
<dbReference type="EMBL" id="JAUUUU010000002">
    <property type="protein sequence ID" value="MDP1520394.1"/>
    <property type="molecule type" value="Genomic_DNA"/>
</dbReference>
<feature type="domain" description="HTH merR-type" evidence="3">
    <location>
        <begin position="6"/>
        <end position="73"/>
    </location>
</feature>
<sequence>MADHSEFNIGELAREFGVTTRTIRHYEEIGLLQPMRRGQARIYSPADRTRLKLILRGKRLGFSLDESRAIVDLYDPARGNKEQLQALLARIQQQRDKLNAQLTDIKQMLSSLDDAEESCRKALKKARKQEKKQTKTQVNKKGKT</sequence>
<keyword evidence="5" id="KW-1185">Reference proteome</keyword>
<dbReference type="InterPro" id="IPR047057">
    <property type="entry name" value="MerR_fam"/>
</dbReference>
<reference evidence="4" key="2">
    <citation type="submission" date="2023-08" db="EMBL/GenBank/DDBJ databases">
        <authorList>
            <person name="Luo J."/>
        </authorList>
    </citation>
    <scope>NUCLEOTIDE SEQUENCE</scope>
    <source>
        <strain evidence="4">DSM 25064</strain>
    </source>
</reference>
<feature type="region of interest" description="Disordered" evidence="2">
    <location>
        <begin position="123"/>
        <end position="144"/>
    </location>
</feature>
<dbReference type="AlphaFoldDB" id="A0AAW8B2E1"/>
<protein>
    <submittedName>
        <fullName evidence="4">MerR family DNA-binding transcriptional regulator</fullName>
    </submittedName>
</protein>
<reference evidence="4" key="1">
    <citation type="journal article" date="2010" name="Int. J. Syst. Evol. Microbiol.">
        <title>Porticoccus litoralis gen. nov., sp. nov., a gammaproteobacterium isolated from the Yellow Sea.</title>
        <authorList>
            <person name="Oh H.M."/>
            <person name="Kim H."/>
            <person name="Kim K.M."/>
            <person name="Min G.S."/>
            <person name="Cho J.C."/>
        </authorList>
    </citation>
    <scope>NUCLEOTIDE SEQUENCE</scope>
    <source>
        <strain evidence="4">DSM 25064</strain>
    </source>
</reference>
<dbReference type="SMART" id="SM00422">
    <property type="entry name" value="HTH_MERR"/>
    <property type="match status" value="1"/>
</dbReference>
<dbReference type="CDD" id="cd04776">
    <property type="entry name" value="HTH_GnyR"/>
    <property type="match status" value="1"/>
</dbReference>
<name>A0AAW8B2E1_9GAMM</name>
<evidence type="ECO:0000259" key="3">
    <source>
        <dbReference type="PROSITE" id="PS50937"/>
    </source>
</evidence>
<dbReference type="RefSeq" id="WP_305169958.1">
    <property type="nucleotide sequence ID" value="NZ_JAUUUU010000002.1"/>
</dbReference>
<evidence type="ECO:0000256" key="1">
    <source>
        <dbReference type="ARBA" id="ARBA00023125"/>
    </source>
</evidence>
<proteinExistence type="predicted"/>
<dbReference type="GO" id="GO:0003700">
    <property type="term" value="F:DNA-binding transcription factor activity"/>
    <property type="evidence" value="ECO:0007669"/>
    <property type="project" value="InterPro"/>
</dbReference>
<dbReference type="PANTHER" id="PTHR30204:SF58">
    <property type="entry name" value="HTH-TYPE TRANSCRIPTIONAL REGULATOR YFMP"/>
    <property type="match status" value="1"/>
</dbReference>
<accession>A0AAW8B2E1</accession>
<comment type="caution">
    <text evidence="4">The sequence shown here is derived from an EMBL/GenBank/DDBJ whole genome shotgun (WGS) entry which is preliminary data.</text>
</comment>
<dbReference type="Pfam" id="PF13411">
    <property type="entry name" value="MerR_1"/>
    <property type="match status" value="1"/>
</dbReference>